<dbReference type="Proteomes" id="UP000054937">
    <property type="component" value="Unassembled WGS sequence"/>
</dbReference>
<dbReference type="EMBL" id="LDAU01000119">
    <property type="protein sequence ID" value="KRX04335.1"/>
    <property type="molecule type" value="Genomic_DNA"/>
</dbReference>
<evidence type="ECO:0000256" key="2">
    <source>
        <dbReference type="ARBA" id="ARBA00022803"/>
    </source>
</evidence>
<keyword evidence="5" id="KW-1185">Reference proteome</keyword>
<dbReference type="InterPro" id="IPR019734">
    <property type="entry name" value="TPR_rpt"/>
</dbReference>
<dbReference type="Pfam" id="PF13424">
    <property type="entry name" value="TPR_12"/>
    <property type="match status" value="2"/>
</dbReference>
<reference evidence="4 5" key="1">
    <citation type="journal article" date="2015" name="Sci. Rep.">
        <title>Genome of the facultative scuticociliatosis pathogen Pseudocohnilembus persalinus provides insight into its virulence through horizontal gene transfer.</title>
        <authorList>
            <person name="Xiong J."/>
            <person name="Wang G."/>
            <person name="Cheng J."/>
            <person name="Tian M."/>
            <person name="Pan X."/>
            <person name="Warren A."/>
            <person name="Jiang C."/>
            <person name="Yuan D."/>
            <person name="Miao W."/>
        </authorList>
    </citation>
    <scope>NUCLEOTIDE SEQUENCE [LARGE SCALE GENOMIC DNA]</scope>
    <source>
        <strain evidence="4">36N120E</strain>
    </source>
</reference>
<dbReference type="OrthoDB" id="381520at2759"/>
<keyword evidence="1" id="KW-0677">Repeat</keyword>
<evidence type="ECO:0000313" key="4">
    <source>
        <dbReference type="EMBL" id="KRX04335.1"/>
    </source>
</evidence>
<sequence length="336" mass="39502">MQCLLSENPQERLQYPKILKQLEQIFKQNSLQKTRNLSLKQINNFFSSDQNNAIENENNDKKITELMTKLRDQKNINSVEQIKKLQLICYGQKKLFQFKKAIETQLKILKICEKNQITDILTEAQYLLAYLYYEQGQLNDAKQYFELSLENTQKLKNQKYEKIADCLSSLGSVYKELQDFNKAKFYYENSLQIILDKCGQNDLQLSDIYNNLAVIQMNLGQIQESIDLFNKSINITKKIKGEDDPQMSLLYSNLGCLYLDQDNFEMAELWLDKALQQNIKTFGEISVQVSDCLTNKGVLQMKKQNLQEAETLFLKTEKIYEKIYSLDFWQINQKIN</sequence>
<gene>
    <name evidence="4" type="ORF">PPERSA_03575</name>
</gene>
<evidence type="ECO:0000313" key="5">
    <source>
        <dbReference type="Proteomes" id="UP000054937"/>
    </source>
</evidence>
<evidence type="ECO:0000256" key="1">
    <source>
        <dbReference type="ARBA" id="ARBA00022737"/>
    </source>
</evidence>
<dbReference type="OMA" id="HFKNIDM"/>
<keyword evidence="2 3" id="KW-0802">TPR repeat</keyword>
<dbReference type="InParanoid" id="A0A0V0QPT9"/>
<feature type="repeat" description="TPR" evidence="3">
    <location>
        <begin position="206"/>
        <end position="239"/>
    </location>
</feature>
<proteinExistence type="predicted"/>
<dbReference type="AlphaFoldDB" id="A0A0V0QPT9"/>
<dbReference type="PANTHER" id="PTHR45641:SF19">
    <property type="entry name" value="NEPHROCYSTIN-3"/>
    <property type="match status" value="1"/>
</dbReference>
<dbReference type="PANTHER" id="PTHR45641">
    <property type="entry name" value="TETRATRICOPEPTIDE REPEAT PROTEIN (AFU_ORTHOLOGUE AFUA_6G03870)"/>
    <property type="match status" value="1"/>
</dbReference>
<name>A0A0V0QPT9_PSEPJ</name>
<dbReference type="PROSITE" id="PS50005">
    <property type="entry name" value="TPR"/>
    <property type="match status" value="2"/>
</dbReference>
<feature type="repeat" description="TPR" evidence="3">
    <location>
        <begin position="248"/>
        <end position="281"/>
    </location>
</feature>
<protein>
    <submittedName>
        <fullName evidence="4">Uncharacterized protein</fullName>
    </submittedName>
</protein>
<dbReference type="SUPFAM" id="SSF48452">
    <property type="entry name" value="TPR-like"/>
    <property type="match status" value="1"/>
</dbReference>
<comment type="caution">
    <text evidence="4">The sequence shown here is derived from an EMBL/GenBank/DDBJ whole genome shotgun (WGS) entry which is preliminary data.</text>
</comment>
<organism evidence="4 5">
    <name type="scientific">Pseudocohnilembus persalinus</name>
    <name type="common">Ciliate</name>
    <dbReference type="NCBI Taxonomy" id="266149"/>
    <lineage>
        <taxon>Eukaryota</taxon>
        <taxon>Sar</taxon>
        <taxon>Alveolata</taxon>
        <taxon>Ciliophora</taxon>
        <taxon>Intramacronucleata</taxon>
        <taxon>Oligohymenophorea</taxon>
        <taxon>Scuticociliatia</taxon>
        <taxon>Philasterida</taxon>
        <taxon>Pseudocohnilembidae</taxon>
        <taxon>Pseudocohnilembus</taxon>
    </lineage>
</organism>
<dbReference type="InterPro" id="IPR011990">
    <property type="entry name" value="TPR-like_helical_dom_sf"/>
</dbReference>
<dbReference type="SMART" id="SM00028">
    <property type="entry name" value="TPR"/>
    <property type="match status" value="5"/>
</dbReference>
<dbReference type="Gene3D" id="1.25.40.10">
    <property type="entry name" value="Tetratricopeptide repeat domain"/>
    <property type="match status" value="2"/>
</dbReference>
<accession>A0A0V0QPT9</accession>
<evidence type="ECO:0000256" key="3">
    <source>
        <dbReference type="PROSITE-ProRule" id="PRU00339"/>
    </source>
</evidence>